<proteinExistence type="predicted"/>
<name>A0ACA7PBZ0_9PSED</name>
<dbReference type="EMBL" id="CP006852">
    <property type="protein sequence ID" value="AHC37463.1"/>
    <property type="molecule type" value="Genomic_DNA"/>
</dbReference>
<organism evidence="1 2">
    <name type="scientific">Pseudomonas gorinensis</name>
    <dbReference type="NCBI Taxonomy" id="3240790"/>
    <lineage>
        <taxon>Bacteria</taxon>
        <taxon>Pseudomonadati</taxon>
        <taxon>Pseudomonadota</taxon>
        <taxon>Gammaproteobacteria</taxon>
        <taxon>Pseudomonadales</taxon>
        <taxon>Pseudomonadaceae</taxon>
        <taxon>Pseudomonas</taxon>
    </lineage>
</organism>
<dbReference type="Proteomes" id="UP000018725">
    <property type="component" value="Chromosome"/>
</dbReference>
<reference evidence="1 2" key="1">
    <citation type="journal article" date="2014" name="Genome Announc.">
        <title>Complete Genome Sequence of Pseudomonas sp. Strain TKP, Isolated from a gamma-Hexachlorocyclohexane-Degrading Mixed Culture.</title>
        <authorList>
            <person name="Ohtsubo Y."/>
            <person name="Kishida K."/>
            <person name="Sato T."/>
            <person name="Tabata M."/>
            <person name="Kawasumi T."/>
            <person name="Ogura Y."/>
            <person name="Hayashi T."/>
            <person name="Tsuda M."/>
            <person name="Nagata Y."/>
        </authorList>
    </citation>
    <scope>NUCLEOTIDE SEQUENCE [LARGE SCALE GENOMIC DNA]</scope>
    <source>
        <strain evidence="1 2">TKP</strain>
    </source>
</reference>
<keyword evidence="2" id="KW-1185">Reference proteome</keyword>
<protein>
    <submittedName>
        <fullName evidence="1">Uncharacterized protein</fullName>
    </submittedName>
</protein>
<gene>
    <name evidence="1" type="ORF">U771_24890</name>
</gene>
<evidence type="ECO:0000313" key="1">
    <source>
        <dbReference type="EMBL" id="AHC37463.1"/>
    </source>
</evidence>
<sequence>MHPMKTTALHLALIGDYNPDVIAHQAIPLALQQAADTLGLKVHVQWLETDTLGPHQPLQGFDGFWCVPASPYRDTDGALRAIRFAREQRRPFLGTCGGFQHAVLEYARNVLDWADAEHGELAPKARRAVITPLSCALVEASDTVRLAPYTRIAQAYDSLDIEEGYRCRYGINPEFADALLEGNLIASGHDSAGDLRAVELLDHPFFVATLFQPERAALKGITPPLAIALLKACQEVSA</sequence>
<evidence type="ECO:0000313" key="2">
    <source>
        <dbReference type="Proteomes" id="UP000018725"/>
    </source>
</evidence>
<accession>A0ACA7PBZ0</accession>